<keyword evidence="1" id="KW-1133">Transmembrane helix</keyword>
<keyword evidence="3" id="KW-1185">Reference proteome</keyword>
<dbReference type="AlphaFoldDB" id="A0ABC8LEK3"/>
<evidence type="ECO:0000313" key="2">
    <source>
        <dbReference type="EMBL" id="CAH8381944.1"/>
    </source>
</evidence>
<gene>
    <name evidence="2" type="ORF">ERUC_LOCUS34427</name>
</gene>
<keyword evidence="1" id="KW-0472">Membrane</keyword>
<evidence type="ECO:0000313" key="3">
    <source>
        <dbReference type="Proteomes" id="UP001642260"/>
    </source>
</evidence>
<accession>A0ABC8LEK3</accession>
<organism evidence="2 3">
    <name type="scientific">Eruca vesicaria subsp. sativa</name>
    <name type="common">Garden rocket</name>
    <name type="synonym">Eruca sativa</name>
    <dbReference type="NCBI Taxonomy" id="29727"/>
    <lineage>
        <taxon>Eukaryota</taxon>
        <taxon>Viridiplantae</taxon>
        <taxon>Streptophyta</taxon>
        <taxon>Embryophyta</taxon>
        <taxon>Tracheophyta</taxon>
        <taxon>Spermatophyta</taxon>
        <taxon>Magnoliopsida</taxon>
        <taxon>eudicotyledons</taxon>
        <taxon>Gunneridae</taxon>
        <taxon>Pentapetalae</taxon>
        <taxon>rosids</taxon>
        <taxon>malvids</taxon>
        <taxon>Brassicales</taxon>
        <taxon>Brassicaceae</taxon>
        <taxon>Brassiceae</taxon>
        <taxon>Eruca</taxon>
    </lineage>
</organism>
<evidence type="ECO:0000256" key="1">
    <source>
        <dbReference type="SAM" id="Phobius"/>
    </source>
</evidence>
<keyword evidence="1" id="KW-0812">Transmembrane</keyword>
<protein>
    <submittedName>
        <fullName evidence="2">Uncharacterized protein</fullName>
    </submittedName>
</protein>
<reference evidence="2 3" key="1">
    <citation type="submission" date="2022-03" db="EMBL/GenBank/DDBJ databases">
        <authorList>
            <person name="Macdonald S."/>
            <person name="Ahmed S."/>
            <person name="Newling K."/>
        </authorList>
    </citation>
    <scope>NUCLEOTIDE SEQUENCE [LARGE SCALE GENOMIC DNA]</scope>
</reference>
<feature type="transmembrane region" description="Helical" evidence="1">
    <location>
        <begin position="20"/>
        <end position="41"/>
    </location>
</feature>
<proteinExistence type="predicted"/>
<name>A0ABC8LEK3_ERUVS</name>
<sequence length="71" mass="8059">MIFLQPHLVLGLISQLIKSRFVYVVVTSIVLGLTKVVVVMYSSHTFAKVKRDFICLYFNELCHLSPDGGSW</sequence>
<dbReference type="EMBL" id="CAKOAT010534043">
    <property type="protein sequence ID" value="CAH8381944.1"/>
    <property type="molecule type" value="Genomic_DNA"/>
</dbReference>
<dbReference type="Proteomes" id="UP001642260">
    <property type="component" value="Unassembled WGS sequence"/>
</dbReference>
<comment type="caution">
    <text evidence="2">The sequence shown here is derived from an EMBL/GenBank/DDBJ whole genome shotgun (WGS) entry which is preliminary data.</text>
</comment>